<protein>
    <submittedName>
        <fullName evidence="1">Uncharacterized protein</fullName>
    </submittedName>
</protein>
<comment type="caution">
    <text evidence="1">The sequence shown here is derived from an EMBL/GenBank/DDBJ whole genome shotgun (WGS) entry which is preliminary data.</text>
</comment>
<dbReference type="EMBL" id="BART01036148">
    <property type="protein sequence ID" value="GAH08006.1"/>
    <property type="molecule type" value="Genomic_DNA"/>
</dbReference>
<sequence length="78" mass="8608">MSCPECRTTLERGDVLYCAECDVSYHPPPDVKGKSIDEIGCLDDANNAFYAKIGDSTLVVKQPRISDLPHIREGLRLA</sequence>
<evidence type="ECO:0000313" key="1">
    <source>
        <dbReference type="EMBL" id="GAH08006.1"/>
    </source>
</evidence>
<reference evidence="1" key="1">
    <citation type="journal article" date="2014" name="Front. Microbiol.">
        <title>High frequency of phylogenetically diverse reductive dehalogenase-homologous genes in deep subseafloor sedimentary metagenomes.</title>
        <authorList>
            <person name="Kawai M."/>
            <person name="Futagami T."/>
            <person name="Toyoda A."/>
            <person name="Takaki Y."/>
            <person name="Nishi S."/>
            <person name="Hori S."/>
            <person name="Arai W."/>
            <person name="Tsubouchi T."/>
            <person name="Morono Y."/>
            <person name="Uchiyama I."/>
            <person name="Ito T."/>
            <person name="Fujiyama A."/>
            <person name="Inagaki F."/>
            <person name="Takami H."/>
        </authorList>
    </citation>
    <scope>NUCLEOTIDE SEQUENCE</scope>
    <source>
        <strain evidence="1">Expedition CK06-06</strain>
    </source>
</reference>
<gene>
    <name evidence="1" type="ORF">S01H4_61087</name>
</gene>
<feature type="non-terminal residue" evidence="1">
    <location>
        <position position="78"/>
    </location>
</feature>
<proteinExistence type="predicted"/>
<accession>X1CI78</accession>
<name>X1CI78_9ZZZZ</name>
<dbReference type="AlphaFoldDB" id="X1CI78"/>
<organism evidence="1">
    <name type="scientific">marine sediment metagenome</name>
    <dbReference type="NCBI Taxonomy" id="412755"/>
    <lineage>
        <taxon>unclassified sequences</taxon>
        <taxon>metagenomes</taxon>
        <taxon>ecological metagenomes</taxon>
    </lineage>
</organism>